<gene>
    <name evidence="9" type="ORF">C8P67_11243</name>
</gene>
<dbReference type="InterPro" id="IPR033985">
    <property type="entry name" value="SusD-like_N"/>
</dbReference>
<organism evidence="9 10">
    <name type="scientific">Flavobacterium aquicola</name>
    <dbReference type="NCBI Taxonomy" id="1682742"/>
    <lineage>
        <taxon>Bacteria</taxon>
        <taxon>Pseudomonadati</taxon>
        <taxon>Bacteroidota</taxon>
        <taxon>Flavobacteriia</taxon>
        <taxon>Flavobacteriales</taxon>
        <taxon>Flavobacteriaceae</taxon>
        <taxon>Flavobacterium</taxon>
    </lineage>
</organism>
<dbReference type="AlphaFoldDB" id="A0A3E0E939"/>
<reference evidence="9 10" key="1">
    <citation type="submission" date="2018-08" db="EMBL/GenBank/DDBJ databases">
        <title>Genomic Encyclopedia of Archaeal and Bacterial Type Strains, Phase II (KMG-II): from individual species to whole genera.</title>
        <authorList>
            <person name="Goeker M."/>
        </authorList>
    </citation>
    <scope>NUCLEOTIDE SEQUENCE [LARGE SCALE GENOMIC DNA]</scope>
    <source>
        <strain evidence="9 10">DSM 100880</strain>
    </source>
</reference>
<dbReference type="RefSeq" id="WP_115814458.1">
    <property type="nucleotide sequence ID" value="NZ_QUNI01000012.1"/>
</dbReference>
<dbReference type="EMBL" id="QUNI01000012">
    <property type="protein sequence ID" value="REG94752.1"/>
    <property type="molecule type" value="Genomic_DNA"/>
</dbReference>
<keyword evidence="5" id="KW-0998">Cell outer membrane</keyword>
<dbReference type="OrthoDB" id="5694214at2"/>
<sequence>MKVIKKLKLYVPGVFLLGFTLFSCTNLDEVPYDKIVSENFYQTKEDIIRSFLRTYEHGYWSIQSSVYQMQELSADQLMTPNREGHWADGGTYLRMHKHTWTPTEGFLNEGWEALFVGIGLANNSIEDFETLDPARFGLTASELNLFIAELRVMRAWYYIKALDLYGNVPIVTKFKGAPINPPQSSPAEVFAFIEKELLEAMPNLGVKGNPSITVNRWTKAGAAALLCRLYLNGETYTGNKYYDKCAAIGNDIINGKYASYAIEGRWDAPFDWNNDLSSETLFAFPSSFGRTHWHYEGGMYWWTMPYNAPQYLEFDDKGTANPRFSMQPGRDVDNNLYNFPSGLGQPFVKFQNYADDVRLGLYKNLGDNKRKGMFLYGYLDYGDGKRVQSDKGKDLYIRDAVGWFGTLGPGQYPADKESSMLHADQNSGVYYLKYPFYKTTDDHKMESDYAEIRLAEIYYSVAECKFRAGDISGAEQLINTVRKRYYPSGSPSLYNGELTEKELLDEWGREFLGEGRRRTDLIRFNKFTTGVWWDKEADGSDHTKLYPIGSQILNASPQLKQNPGY</sequence>
<evidence type="ECO:0000256" key="4">
    <source>
        <dbReference type="ARBA" id="ARBA00023136"/>
    </source>
</evidence>
<keyword evidence="10" id="KW-1185">Reference proteome</keyword>
<feature type="chain" id="PRO_5017762461" evidence="6">
    <location>
        <begin position="24"/>
        <end position="565"/>
    </location>
</feature>
<dbReference type="Proteomes" id="UP000257136">
    <property type="component" value="Unassembled WGS sequence"/>
</dbReference>
<keyword evidence="3 6" id="KW-0732">Signal</keyword>
<name>A0A3E0E939_9FLAO</name>
<dbReference type="Pfam" id="PF14322">
    <property type="entry name" value="SusD-like_3"/>
    <property type="match status" value="1"/>
</dbReference>
<evidence type="ECO:0000259" key="7">
    <source>
        <dbReference type="Pfam" id="PF07980"/>
    </source>
</evidence>
<dbReference type="GO" id="GO:0009279">
    <property type="term" value="C:cell outer membrane"/>
    <property type="evidence" value="ECO:0007669"/>
    <property type="project" value="UniProtKB-SubCell"/>
</dbReference>
<dbReference type="PROSITE" id="PS51257">
    <property type="entry name" value="PROKAR_LIPOPROTEIN"/>
    <property type="match status" value="1"/>
</dbReference>
<evidence type="ECO:0000256" key="2">
    <source>
        <dbReference type="ARBA" id="ARBA00006275"/>
    </source>
</evidence>
<feature type="domain" description="RagB/SusD" evidence="7">
    <location>
        <begin position="423"/>
        <end position="565"/>
    </location>
</feature>
<evidence type="ECO:0000256" key="5">
    <source>
        <dbReference type="ARBA" id="ARBA00023237"/>
    </source>
</evidence>
<evidence type="ECO:0000313" key="10">
    <source>
        <dbReference type="Proteomes" id="UP000257136"/>
    </source>
</evidence>
<dbReference type="InterPro" id="IPR011990">
    <property type="entry name" value="TPR-like_helical_dom_sf"/>
</dbReference>
<comment type="caution">
    <text evidence="9">The sequence shown here is derived from an EMBL/GenBank/DDBJ whole genome shotgun (WGS) entry which is preliminary data.</text>
</comment>
<comment type="subcellular location">
    <subcellularLocation>
        <location evidence="1">Cell outer membrane</location>
    </subcellularLocation>
</comment>
<evidence type="ECO:0000256" key="6">
    <source>
        <dbReference type="SAM" id="SignalP"/>
    </source>
</evidence>
<evidence type="ECO:0000259" key="8">
    <source>
        <dbReference type="Pfam" id="PF14322"/>
    </source>
</evidence>
<dbReference type="Pfam" id="PF07980">
    <property type="entry name" value="SusD_RagB"/>
    <property type="match status" value="1"/>
</dbReference>
<dbReference type="Gene3D" id="1.25.40.390">
    <property type="match status" value="1"/>
</dbReference>
<comment type="similarity">
    <text evidence="2">Belongs to the SusD family.</text>
</comment>
<dbReference type="SUPFAM" id="SSF48452">
    <property type="entry name" value="TPR-like"/>
    <property type="match status" value="1"/>
</dbReference>
<evidence type="ECO:0000313" key="9">
    <source>
        <dbReference type="EMBL" id="REG94752.1"/>
    </source>
</evidence>
<dbReference type="InterPro" id="IPR012944">
    <property type="entry name" value="SusD_RagB_dom"/>
</dbReference>
<feature type="domain" description="SusD-like N-terminal" evidence="8">
    <location>
        <begin position="66"/>
        <end position="231"/>
    </location>
</feature>
<evidence type="ECO:0000256" key="3">
    <source>
        <dbReference type="ARBA" id="ARBA00022729"/>
    </source>
</evidence>
<evidence type="ECO:0000256" key="1">
    <source>
        <dbReference type="ARBA" id="ARBA00004442"/>
    </source>
</evidence>
<protein>
    <submittedName>
        <fullName evidence="9">Putative outer membrane starch-binding protein</fullName>
    </submittedName>
</protein>
<proteinExistence type="inferred from homology"/>
<keyword evidence="4" id="KW-0472">Membrane</keyword>
<feature type="signal peptide" evidence="6">
    <location>
        <begin position="1"/>
        <end position="23"/>
    </location>
</feature>
<accession>A0A3E0E939</accession>